<dbReference type="EMBL" id="HG994588">
    <property type="protein sequence ID" value="CAF3036461.1"/>
    <property type="molecule type" value="Genomic_DNA"/>
</dbReference>
<dbReference type="PANTHER" id="PTHR23301:SF110">
    <property type="entry name" value="LD43683P-RELATED"/>
    <property type="match status" value="1"/>
</dbReference>
<dbReference type="AlphaFoldDB" id="A0A7R8HE07"/>
<keyword evidence="1" id="KW-0147">Chitin-binding</keyword>
<proteinExistence type="predicted"/>
<evidence type="ECO:0000313" key="8">
    <source>
        <dbReference type="Proteomes" id="UP000675881"/>
    </source>
</evidence>
<dbReference type="InterPro" id="IPR051940">
    <property type="entry name" value="Chitin_bind-dev_reg"/>
</dbReference>
<feature type="domain" description="Chitin-binding type-2" evidence="6">
    <location>
        <begin position="174"/>
        <end position="235"/>
    </location>
</feature>
<dbReference type="Pfam" id="PF01607">
    <property type="entry name" value="CBM_14"/>
    <property type="match status" value="3"/>
</dbReference>
<evidence type="ECO:0000259" key="6">
    <source>
        <dbReference type="PROSITE" id="PS50940"/>
    </source>
</evidence>
<feature type="domain" description="Chitin-binding type-2" evidence="6">
    <location>
        <begin position="119"/>
        <end position="170"/>
    </location>
</feature>
<sequence>MLCYLSSIINKENDLLLPGRLKQEILRHDSQMEQFLFTVLLIGGAAQGQQFRCPEKRGYFQDDQQCDKFYECNDGIAQERLCPDGLVFDPFSRKQEPCDHYFNVDCGKRLDLQPPKGLNDLCPRLNGFYAHPDAGVCTVFYACVDSIAEEYTCSPGLWFDEYSGVCNWPEATDRTECQKERNALKNGFIYPDDCAKFYICLNGVTPREQGCELGLVFNTETTQCDTPENVPECKDYYAFLEEEN</sequence>
<dbReference type="SMART" id="SM00494">
    <property type="entry name" value="ChtBD2"/>
    <property type="match status" value="3"/>
</dbReference>
<accession>A0A7R8HE07</accession>
<evidence type="ECO:0000256" key="3">
    <source>
        <dbReference type="ARBA" id="ARBA00022737"/>
    </source>
</evidence>
<evidence type="ECO:0000256" key="2">
    <source>
        <dbReference type="ARBA" id="ARBA00022729"/>
    </source>
</evidence>
<evidence type="ECO:0000256" key="5">
    <source>
        <dbReference type="ARBA" id="ARBA00023180"/>
    </source>
</evidence>
<dbReference type="PANTHER" id="PTHR23301">
    <property type="entry name" value="CHITIN BINDING PERITROPHIN-A"/>
    <property type="match status" value="1"/>
</dbReference>
<dbReference type="InterPro" id="IPR002557">
    <property type="entry name" value="Chitin-bd_dom"/>
</dbReference>
<keyword evidence="3" id="KW-0677">Repeat</keyword>
<keyword evidence="2" id="KW-0732">Signal</keyword>
<dbReference type="SUPFAM" id="SSF57625">
    <property type="entry name" value="Invertebrate chitin-binding proteins"/>
    <property type="match status" value="3"/>
</dbReference>
<dbReference type="OrthoDB" id="439917at2759"/>
<keyword evidence="5" id="KW-0325">Glycoprotein</keyword>
<keyword evidence="4" id="KW-1015">Disulfide bond</keyword>
<protein>
    <submittedName>
        <fullName evidence="7">(salmon louse) hypothetical protein</fullName>
    </submittedName>
</protein>
<dbReference type="Gene3D" id="3.20.20.80">
    <property type="entry name" value="Glycosidases"/>
    <property type="match status" value="1"/>
</dbReference>
<dbReference type="GO" id="GO:0005576">
    <property type="term" value="C:extracellular region"/>
    <property type="evidence" value="ECO:0007669"/>
    <property type="project" value="InterPro"/>
</dbReference>
<gene>
    <name evidence="7" type="ORF">LSAA_14917</name>
</gene>
<organism evidence="7 8">
    <name type="scientific">Lepeophtheirus salmonis</name>
    <name type="common">Salmon louse</name>
    <name type="synonym">Caligus salmonis</name>
    <dbReference type="NCBI Taxonomy" id="72036"/>
    <lineage>
        <taxon>Eukaryota</taxon>
        <taxon>Metazoa</taxon>
        <taxon>Ecdysozoa</taxon>
        <taxon>Arthropoda</taxon>
        <taxon>Crustacea</taxon>
        <taxon>Multicrustacea</taxon>
        <taxon>Hexanauplia</taxon>
        <taxon>Copepoda</taxon>
        <taxon>Siphonostomatoida</taxon>
        <taxon>Caligidae</taxon>
        <taxon>Lepeophtheirus</taxon>
    </lineage>
</organism>
<dbReference type="InterPro" id="IPR036508">
    <property type="entry name" value="Chitin-bd_dom_sf"/>
</dbReference>
<dbReference type="Gene3D" id="2.170.140.10">
    <property type="entry name" value="Chitin binding domain"/>
    <property type="match status" value="2"/>
</dbReference>
<dbReference type="PROSITE" id="PS50940">
    <property type="entry name" value="CHIT_BIND_II"/>
    <property type="match status" value="3"/>
</dbReference>
<keyword evidence="8" id="KW-1185">Reference proteome</keyword>
<feature type="domain" description="Chitin-binding type-2" evidence="6">
    <location>
        <begin position="50"/>
        <end position="108"/>
    </location>
</feature>
<name>A0A7R8HE07_LEPSM</name>
<evidence type="ECO:0000313" key="7">
    <source>
        <dbReference type="EMBL" id="CAF3036461.1"/>
    </source>
</evidence>
<evidence type="ECO:0000256" key="1">
    <source>
        <dbReference type="ARBA" id="ARBA00022669"/>
    </source>
</evidence>
<evidence type="ECO:0000256" key="4">
    <source>
        <dbReference type="ARBA" id="ARBA00023157"/>
    </source>
</evidence>
<dbReference type="GO" id="GO:0008061">
    <property type="term" value="F:chitin binding"/>
    <property type="evidence" value="ECO:0007669"/>
    <property type="project" value="UniProtKB-KW"/>
</dbReference>
<dbReference type="Proteomes" id="UP000675881">
    <property type="component" value="Chromosome 9"/>
</dbReference>
<reference evidence="7" key="1">
    <citation type="submission" date="2021-02" db="EMBL/GenBank/DDBJ databases">
        <authorList>
            <person name="Bekaert M."/>
        </authorList>
    </citation>
    <scope>NUCLEOTIDE SEQUENCE</scope>
    <source>
        <strain evidence="7">IoA-00</strain>
    </source>
</reference>